<dbReference type="PANTHER" id="PTHR14569">
    <property type="entry name" value="LYMPHOCYTE ANTIGEN 6 FAMILY MEMBER G6E"/>
    <property type="match status" value="1"/>
</dbReference>
<proteinExistence type="predicted"/>
<evidence type="ECO:0000313" key="3">
    <source>
        <dbReference type="Proteomes" id="UP000694394"/>
    </source>
</evidence>
<name>A0A8C5XDV8_MICMU</name>
<dbReference type="Ensembl" id="ENSMICT00000012714.3">
    <property type="protein sequence ID" value="ENSMICP00000011579.3"/>
    <property type="gene ID" value="ENSMICG00000012720.3"/>
</dbReference>
<dbReference type="GO" id="GO:0045202">
    <property type="term" value="C:synapse"/>
    <property type="evidence" value="ECO:0007669"/>
    <property type="project" value="GOC"/>
</dbReference>
<dbReference type="GO" id="GO:0005886">
    <property type="term" value="C:plasma membrane"/>
    <property type="evidence" value="ECO:0007669"/>
    <property type="project" value="TreeGrafter"/>
</dbReference>
<dbReference type="SUPFAM" id="SSF57302">
    <property type="entry name" value="Snake toxin-like"/>
    <property type="match status" value="1"/>
</dbReference>
<evidence type="ECO:0000256" key="1">
    <source>
        <dbReference type="SAM" id="SignalP"/>
    </source>
</evidence>
<dbReference type="Proteomes" id="UP000694394">
    <property type="component" value="Chromosome 6"/>
</dbReference>
<reference evidence="2" key="2">
    <citation type="submission" date="2025-08" db="UniProtKB">
        <authorList>
            <consortium name="Ensembl"/>
        </authorList>
    </citation>
    <scope>IDENTIFICATION</scope>
</reference>
<dbReference type="GO" id="GO:0095500">
    <property type="term" value="P:acetylcholine receptor signaling pathway"/>
    <property type="evidence" value="ECO:0007669"/>
    <property type="project" value="TreeGrafter"/>
</dbReference>
<dbReference type="InterPro" id="IPR045860">
    <property type="entry name" value="Snake_toxin-like_sf"/>
</dbReference>
<reference evidence="2" key="1">
    <citation type="submission" date="2016-12" db="EMBL/GenBank/DDBJ databases">
        <title>Mouse lemur reference genome and diversity panel.</title>
        <authorList>
            <person name="Harris R."/>
            <person name="Larsen P."/>
            <person name="Liu Y."/>
            <person name="Hughes D.S."/>
            <person name="Murali S."/>
            <person name="Raveendran M."/>
            <person name="Korchina V."/>
            <person name="Wang M."/>
            <person name="Jhangiani S."/>
            <person name="Bandaranaike D."/>
            <person name="Bellair M."/>
            <person name="Blankenburg K."/>
            <person name="Chao H."/>
            <person name="Dahdouli M."/>
            <person name="Dinh H."/>
            <person name="Doddapaneni H."/>
            <person name="English A."/>
            <person name="Firestine M."/>
            <person name="Gnanaolivu R."/>
            <person name="Gross S."/>
            <person name="Hernandez B."/>
            <person name="Javaid M."/>
            <person name="Jayaseelan J."/>
            <person name="Jones J."/>
            <person name="Khan Z."/>
            <person name="Kovar C."/>
            <person name="Kurapati P."/>
            <person name="Le B."/>
            <person name="Lee S."/>
            <person name="Li M."/>
            <person name="Mathew T."/>
            <person name="Narasimhan A."/>
            <person name="Ngo D."/>
            <person name="Nguyen L."/>
            <person name="Okwuonu G."/>
            <person name="Ongeri F."/>
            <person name="Osuji N."/>
            <person name="Pu L.-L."/>
            <person name="Puazo M."/>
            <person name="Quiroz J."/>
            <person name="Raj R."/>
            <person name="Rajbhandari K."/>
            <person name="Reid J.G."/>
            <person name="Santibanez J."/>
            <person name="Sexton D."/>
            <person name="Skinner E."/>
            <person name="Vee V."/>
            <person name="Weissenberger G."/>
            <person name="Wu Y."/>
            <person name="Xin Y."/>
            <person name="Han Y."/>
            <person name="Campbell C."/>
            <person name="Brown A."/>
            <person name="Sullivan B."/>
            <person name="Shelton J."/>
            <person name="Brown S."/>
            <person name="Dudchenko O."/>
            <person name="Machol I."/>
            <person name="Durand N."/>
            <person name="Shamim M."/>
            <person name="Lieberman A."/>
            <person name="Muzny D.M."/>
            <person name="Richards S."/>
            <person name="Yoder A."/>
            <person name="Worley K.C."/>
            <person name="Rogers J."/>
            <person name="Gibbs R.A."/>
        </authorList>
    </citation>
    <scope>NUCLEOTIDE SEQUENCE [LARGE SCALE GENOMIC DNA]</scope>
</reference>
<dbReference type="GO" id="GO:0033130">
    <property type="term" value="F:acetylcholine receptor binding"/>
    <property type="evidence" value="ECO:0007669"/>
    <property type="project" value="TreeGrafter"/>
</dbReference>
<dbReference type="PANTHER" id="PTHR14569:SF0">
    <property type="entry name" value="LYMPHOCYTE ANTIGEN 6 FAMILY MEMBER G6E"/>
    <property type="match status" value="1"/>
</dbReference>
<dbReference type="GeneTree" id="ENSGT00390000007175"/>
<keyword evidence="3" id="KW-1185">Reference proteome</keyword>
<feature type="signal peptide" evidence="1">
    <location>
        <begin position="1"/>
        <end position="21"/>
    </location>
</feature>
<dbReference type="GO" id="GO:0002029">
    <property type="term" value="P:desensitization of G protein-coupled receptor signaling pathway"/>
    <property type="evidence" value="ECO:0007669"/>
    <property type="project" value="TreeGrafter"/>
</dbReference>
<evidence type="ECO:0000313" key="2">
    <source>
        <dbReference type="Ensembl" id="ENSMICP00000011579.3"/>
    </source>
</evidence>
<dbReference type="EMBL" id="ABDC03007266">
    <property type="status" value="NOT_ANNOTATED_CDS"/>
    <property type="molecule type" value="Genomic_DNA"/>
</dbReference>
<reference evidence="2" key="3">
    <citation type="submission" date="2025-09" db="UniProtKB">
        <authorList>
            <consortium name="Ensembl"/>
        </authorList>
    </citation>
    <scope>IDENTIFICATION</scope>
</reference>
<accession>A0A8C5XDV8</accession>
<protein>
    <submittedName>
        <fullName evidence="2">Uncharacterized protein</fullName>
    </submittedName>
</protein>
<dbReference type="InterPro" id="IPR039700">
    <property type="entry name" value="Ly6g6e"/>
</dbReference>
<sequence length="115" mass="12188">MGTSSILLCILLLLGALGVTTTSPAQGRLHCYTCIFAKPRYPAPMECQEDEVCGVSIGTSGRTLGCLPMGQCPLLACVPWHHCCEQDLCNVTGTPRLPASSSPHHLAPSCGHLFH</sequence>
<organism evidence="2 3">
    <name type="scientific">Microcebus murinus</name>
    <name type="common">Gray mouse lemur</name>
    <name type="synonym">Lemur murinus</name>
    <dbReference type="NCBI Taxonomy" id="30608"/>
    <lineage>
        <taxon>Eukaryota</taxon>
        <taxon>Metazoa</taxon>
        <taxon>Chordata</taxon>
        <taxon>Craniata</taxon>
        <taxon>Vertebrata</taxon>
        <taxon>Euteleostomi</taxon>
        <taxon>Mammalia</taxon>
        <taxon>Eutheria</taxon>
        <taxon>Euarchontoglires</taxon>
        <taxon>Primates</taxon>
        <taxon>Strepsirrhini</taxon>
        <taxon>Lemuriformes</taxon>
        <taxon>Cheirogaleidae</taxon>
        <taxon>Microcebus</taxon>
    </lineage>
</organism>
<feature type="chain" id="PRO_5034139669" evidence="1">
    <location>
        <begin position="22"/>
        <end position="115"/>
    </location>
</feature>
<dbReference type="AlphaFoldDB" id="A0A8C5XDV8"/>
<dbReference type="GO" id="GO:0030549">
    <property type="term" value="F:acetylcholine receptor activator activity"/>
    <property type="evidence" value="ECO:0007669"/>
    <property type="project" value="TreeGrafter"/>
</dbReference>
<keyword evidence="1" id="KW-0732">Signal</keyword>